<dbReference type="Proteomes" id="UP000219439">
    <property type="component" value="Unassembled WGS sequence"/>
</dbReference>
<feature type="region of interest" description="Disordered" evidence="2">
    <location>
        <begin position="474"/>
        <end position="668"/>
    </location>
</feature>
<dbReference type="AlphaFoldDB" id="A0A285NI20"/>
<evidence type="ECO:0000256" key="1">
    <source>
        <dbReference type="PROSITE-ProRule" id="PRU00339"/>
    </source>
</evidence>
<feature type="compositionally biased region" description="Basic residues" evidence="2">
    <location>
        <begin position="654"/>
        <end position="668"/>
    </location>
</feature>
<dbReference type="RefSeq" id="WP_097152294.1">
    <property type="nucleotide sequence ID" value="NZ_OBEL01000001.1"/>
</dbReference>
<dbReference type="PANTHER" id="PTHR22550">
    <property type="entry name" value="SPORE GERMINATION PROTEIN"/>
    <property type="match status" value="1"/>
</dbReference>
<gene>
    <name evidence="5" type="ORF">SAMN06265368_1044</name>
</gene>
<evidence type="ECO:0000256" key="3">
    <source>
        <dbReference type="SAM" id="Phobius"/>
    </source>
</evidence>
<evidence type="ECO:0000313" key="6">
    <source>
        <dbReference type="Proteomes" id="UP000219439"/>
    </source>
</evidence>
<dbReference type="Gene3D" id="1.25.40.10">
    <property type="entry name" value="Tetratricopeptide repeat domain"/>
    <property type="match status" value="1"/>
</dbReference>
<feature type="repeat" description="TPR" evidence="1">
    <location>
        <begin position="425"/>
        <end position="458"/>
    </location>
</feature>
<keyword evidence="3" id="KW-0812">Transmembrane</keyword>
<keyword evidence="6" id="KW-1185">Reference proteome</keyword>
<dbReference type="OrthoDB" id="9807628at2"/>
<keyword evidence="3" id="KW-1133">Transmembrane helix</keyword>
<dbReference type="InterPro" id="IPR019734">
    <property type="entry name" value="TPR_rpt"/>
</dbReference>
<evidence type="ECO:0000313" key="5">
    <source>
        <dbReference type="EMBL" id="SNZ07516.1"/>
    </source>
</evidence>
<dbReference type="PANTHER" id="PTHR22550:SF14">
    <property type="entry name" value="VWFA DOMAIN-CONTAINING PROTEIN"/>
    <property type="match status" value="1"/>
</dbReference>
<dbReference type="SUPFAM" id="SSF53300">
    <property type="entry name" value="vWA-like"/>
    <property type="match status" value="1"/>
</dbReference>
<dbReference type="SUPFAM" id="SSF48452">
    <property type="entry name" value="TPR-like"/>
    <property type="match status" value="1"/>
</dbReference>
<feature type="compositionally biased region" description="Low complexity" evidence="2">
    <location>
        <begin position="474"/>
        <end position="488"/>
    </location>
</feature>
<dbReference type="InterPro" id="IPR036465">
    <property type="entry name" value="vWFA_dom_sf"/>
</dbReference>
<keyword evidence="1" id="KW-0802">TPR repeat</keyword>
<feature type="compositionally biased region" description="Basic and acidic residues" evidence="2">
    <location>
        <begin position="589"/>
        <end position="601"/>
    </location>
</feature>
<dbReference type="InterPro" id="IPR002035">
    <property type="entry name" value="VWF_A"/>
</dbReference>
<evidence type="ECO:0000256" key="2">
    <source>
        <dbReference type="SAM" id="MobiDB-lite"/>
    </source>
</evidence>
<organism evidence="5 6">
    <name type="scientific">Cohaesibacter gelatinilyticus</name>
    <dbReference type="NCBI Taxonomy" id="372072"/>
    <lineage>
        <taxon>Bacteria</taxon>
        <taxon>Pseudomonadati</taxon>
        <taxon>Pseudomonadota</taxon>
        <taxon>Alphaproteobacteria</taxon>
        <taxon>Hyphomicrobiales</taxon>
        <taxon>Cohaesibacteraceae</taxon>
    </lineage>
</organism>
<feature type="transmembrane region" description="Helical" evidence="3">
    <location>
        <begin position="15"/>
        <end position="34"/>
    </location>
</feature>
<name>A0A285NI20_9HYPH</name>
<dbReference type="InterPro" id="IPR050768">
    <property type="entry name" value="UPF0353/GerABKA_families"/>
</dbReference>
<keyword evidence="3" id="KW-0472">Membrane</keyword>
<dbReference type="Pfam" id="PF13519">
    <property type="entry name" value="VWA_2"/>
    <property type="match status" value="1"/>
</dbReference>
<feature type="compositionally biased region" description="Low complexity" evidence="2">
    <location>
        <begin position="496"/>
        <end position="574"/>
    </location>
</feature>
<dbReference type="PROSITE" id="PS50005">
    <property type="entry name" value="TPR"/>
    <property type="match status" value="1"/>
</dbReference>
<accession>A0A285NI20</accession>
<dbReference type="InterPro" id="IPR011990">
    <property type="entry name" value="TPR-like_helical_dom_sf"/>
</dbReference>
<sequence>MSLLPQTFHFLRPDWFWALIPAGLATIALFKASLTGSQDNWSKYIDPHLLAHLSLSGKQQKKSRLFPLGFAVLSALLITAMAGPSWQKSDIPSFSGGEPVVMVLSLAQSMNADDLSPSRLKRAGHKLRDILERTQGDDRGLVIYSDAPFVATPLTNDPKVIEQMLPELSTNLMPVLGNRLDLALDEATNLLQRAGATSGKVILLADDMGNDPKASMKAATALNSAGFELSVLAVGTEKGATLQTSNGQAIANRKGETFVTKVPVKALTNLAKAGGGQMAILTAGSQDLDQLLPKSKSDYTQAGKANDFKADSWVDMGYWLLVLPVLFAAFAFRRGLVFVLALTLAGTMVQPETAAASVITASSSNQSVWKDLWQTRDQQGETAFKAKNFAGAAASFEKKDWKSAALYRAGDYAKAAQSYASVNGQDQGYNLGNALAKSGNLEGALKAYDDYLNRHPDSEDAKFNRDLIAKLLEQQKQQEQKQQNQKQDQQQDQKGQDQQQGQKGQDQQQDQKGQDQQQGQKGQDQQQDQKSQDQQQGQKDQDQQQGQKGQDQQQGQKSQDQQQGQKSQDQQQGQKDQDQQTENQATGRSDQESRQQDKDLLSKLVSDMFDGNSDHEQEEQVEADIAGTHSKPLNQAVEQQLRRVPDDPSGLLRARIRQHYSRLRANQR</sequence>
<proteinExistence type="predicted"/>
<dbReference type="EMBL" id="OBEL01000001">
    <property type="protein sequence ID" value="SNZ07516.1"/>
    <property type="molecule type" value="Genomic_DNA"/>
</dbReference>
<reference evidence="5 6" key="1">
    <citation type="submission" date="2017-09" db="EMBL/GenBank/DDBJ databases">
        <authorList>
            <person name="Ehlers B."/>
            <person name="Leendertz F.H."/>
        </authorList>
    </citation>
    <scope>NUCLEOTIDE SEQUENCE [LARGE SCALE GENOMIC DNA]</scope>
    <source>
        <strain evidence="5 6">DSM 18289</strain>
    </source>
</reference>
<feature type="transmembrane region" description="Helical" evidence="3">
    <location>
        <begin position="65"/>
        <end position="86"/>
    </location>
</feature>
<protein>
    <submittedName>
        <fullName evidence="5">Ca-activated chloride channel family protein</fullName>
    </submittedName>
</protein>
<dbReference type="Gene3D" id="3.40.50.410">
    <property type="entry name" value="von Willebrand factor, type A domain"/>
    <property type="match status" value="1"/>
</dbReference>
<feature type="domain" description="VWFA" evidence="4">
    <location>
        <begin position="100"/>
        <end position="206"/>
    </location>
</feature>
<evidence type="ECO:0000259" key="4">
    <source>
        <dbReference type="Pfam" id="PF13519"/>
    </source>
</evidence>